<feature type="transmembrane region" description="Helical" evidence="1">
    <location>
        <begin position="102"/>
        <end position="118"/>
    </location>
</feature>
<keyword evidence="1" id="KW-0812">Transmembrane</keyword>
<feature type="transmembrane region" description="Helical" evidence="1">
    <location>
        <begin position="125"/>
        <end position="146"/>
    </location>
</feature>
<reference evidence="2" key="2">
    <citation type="journal article" date="2021" name="Microbiome">
        <title>Successional dynamics and alternative stable states in a saline activated sludge microbial community over 9 years.</title>
        <authorList>
            <person name="Wang Y."/>
            <person name="Ye J."/>
            <person name="Ju F."/>
            <person name="Liu L."/>
            <person name="Boyd J.A."/>
            <person name="Deng Y."/>
            <person name="Parks D.H."/>
            <person name="Jiang X."/>
            <person name="Yin X."/>
            <person name="Woodcroft B.J."/>
            <person name="Tyson G.W."/>
            <person name="Hugenholtz P."/>
            <person name="Polz M.F."/>
            <person name="Zhang T."/>
        </authorList>
    </citation>
    <scope>NUCLEOTIDE SEQUENCE</scope>
    <source>
        <strain evidence="2">HKST-UBA02</strain>
    </source>
</reference>
<evidence type="ECO:0000313" key="3">
    <source>
        <dbReference type="Proteomes" id="UP000739538"/>
    </source>
</evidence>
<dbReference type="Proteomes" id="UP000739538">
    <property type="component" value="Unassembled WGS sequence"/>
</dbReference>
<protein>
    <submittedName>
        <fullName evidence="2">Poly-gamma-glutamate biosynthesis protein PgsC</fullName>
    </submittedName>
</protein>
<dbReference type="AlphaFoldDB" id="A0A956SFI6"/>
<feature type="transmembrane region" description="Helical" evidence="1">
    <location>
        <begin position="40"/>
        <end position="61"/>
    </location>
</feature>
<accession>A0A956SFI6</accession>
<dbReference type="InterPro" id="IPR008338">
    <property type="entry name" value="Capsule_biosynth_CapC"/>
</dbReference>
<gene>
    <name evidence="2" type="primary">pgsC</name>
    <name evidence="2" type="ORF">KDA27_21150</name>
</gene>
<dbReference type="Pfam" id="PF14102">
    <property type="entry name" value="Caps_synth_CapC"/>
    <property type="match status" value="1"/>
</dbReference>
<keyword evidence="1" id="KW-0472">Membrane</keyword>
<reference evidence="2" key="1">
    <citation type="submission" date="2020-04" db="EMBL/GenBank/DDBJ databases">
        <authorList>
            <person name="Zhang T."/>
        </authorList>
    </citation>
    <scope>NUCLEOTIDE SEQUENCE</scope>
    <source>
        <strain evidence="2">HKST-UBA02</strain>
    </source>
</reference>
<dbReference type="GO" id="GO:0016020">
    <property type="term" value="C:membrane"/>
    <property type="evidence" value="ECO:0007669"/>
    <property type="project" value="InterPro"/>
</dbReference>
<dbReference type="NCBIfam" id="TIGR04011">
    <property type="entry name" value="poly_gGlu_PgsC"/>
    <property type="match status" value="1"/>
</dbReference>
<evidence type="ECO:0000256" key="1">
    <source>
        <dbReference type="SAM" id="Phobius"/>
    </source>
</evidence>
<comment type="caution">
    <text evidence="2">The sequence shown here is derived from an EMBL/GenBank/DDBJ whole genome shotgun (WGS) entry which is preliminary data.</text>
</comment>
<feature type="transmembrane region" description="Helical" evidence="1">
    <location>
        <begin position="73"/>
        <end position="90"/>
    </location>
</feature>
<keyword evidence="1" id="KW-1133">Transmembrane helix</keyword>
<dbReference type="EMBL" id="JAGQHS010000160">
    <property type="protein sequence ID" value="MCA9758316.1"/>
    <property type="molecule type" value="Genomic_DNA"/>
</dbReference>
<sequence length="154" mass="16335">MLIAEAIGLGLVASLLFTEAVGFAAGGFVVPGYIALFLDHPLRLLGTVIAAVAAFACLKVVGRFLIIYGRRSLVLAVLLGFTFGHLTSRIPDLGILPGDYEFAAIGYIIPGLLAYWMSRQGIFRTLAAMLVAAVLVRLSLIVLHGGSLLETHLL</sequence>
<organism evidence="2 3">
    <name type="scientific">Eiseniibacteriota bacterium</name>
    <dbReference type="NCBI Taxonomy" id="2212470"/>
    <lineage>
        <taxon>Bacteria</taxon>
        <taxon>Candidatus Eiseniibacteriota</taxon>
    </lineage>
</organism>
<name>A0A956SFI6_UNCEI</name>
<proteinExistence type="predicted"/>
<evidence type="ECO:0000313" key="2">
    <source>
        <dbReference type="EMBL" id="MCA9758316.1"/>
    </source>
</evidence>
<dbReference type="PRINTS" id="PR01759">
    <property type="entry name" value="CAPSULEPROTC"/>
</dbReference>
<dbReference type="GO" id="GO:0045227">
    <property type="term" value="P:capsule polysaccharide biosynthetic process"/>
    <property type="evidence" value="ECO:0007669"/>
    <property type="project" value="InterPro"/>
</dbReference>